<dbReference type="RefSeq" id="XP_050923961.1">
    <property type="nucleotide sequence ID" value="XM_051068004.1"/>
</dbReference>
<evidence type="ECO:0000259" key="10">
    <source>
        <dbReference type="PROSITE" id="PS50262"/>
    </source>
</evidence>
<feature type="transmembrane region" description="Helical" evidence="9">
    <location>
        <begin position="172"/>
        <end position="197"/>
    </location>
</feature>
<dbReference type="KEGG" id="lcf:127139974"/>
<feature type="transmembrane region" description="Helical" evidence="9">
    <location>
        <begin position="127"/>
        <end position="152"/>
    </location>
</feature>
<dbReference type="InterPro" id="IPR000276">
    <property type="entry name" value="GPCR_Rhodpsn"/>
</dbReference>
<reference evidence="12" key="1">
    <citation type="submission" date="2025-08" db="UniProtKB">
        <authorList>
            <consortium name="RefSeq"/>
        </authorList>
    </citation>
    <scope>IDENTIFICATION</scope>
    <source>
        <tissue evidence="12">Brain</tissue>
    </source>
</reference>
<keyword evidence="4 9" id="KW-1133">Transmembrane helix</keyword>
<evidence type="ECO:0000256" key="8">
    <source>
        <dbReference type="ARBA" id="ARBA00023224"/>
    </source>
</evidence>
<keyword evidence="6 9" id="KW-0472">Membrane</keyword>
<protein>
    <submittedName>
        <fullName evidence="12">Histamine H2 receptor-like</fullName>
    </submittedName>
</protein>
<feature type="transmembrane region" description="Helical" evidence="9">
    <location>
        <begin position="263"/>
        <end position="286"/>
    </location>
</feature>
<evidence type="ECO:0000256" key="9">
    <source>
        <dbReference type="SAM" id="Phobius"/>
    </source>
</evidence>
<dbReference type="GO" id="GO:0005886">
    <property type="term" value="C:plasma membrane"/>
    <property type="evidence" value="ECO:0007669"/>
    <property type="project" value="UniProtKB-SubCell"/>
</dbReference>
<evidence type="ECO:0000256" key="6">
    <source>
        <dbReference type="ARBA" id="ARBA00023136"/>
    </source>
</evidence>
<feature type="transmembrane region" description="Helical" evidence="9">
    <location>
        <begin position="7"/>
        <end position="32"/>
    </location>
</feature>
<accession>A0AAJ8B116</accession>
<keyword evidence="8" id="KW-0807">Transducer</keyword>
<dbReference type="Proteomes" id="UP000694890">
    <property type="component" value="Unplaced"/>
</dbReference>
<dbReference type="PANTHER" id="PTHR22752">
    <property type="entry name" value="G PROTEIN-COUPLED RECEPTOR"/>
    <property type="match status" value="1"/>
</dbReference>
<evidence type="ECO:0000256" key="2">
    <source>
        <dbReference type="ARBA" id="ARBA00022475"/>
    </source>
</evidence>
<feature type="domain" description="G-protein coupled receptors family 1 profile" evidence="10">
    <location>
        <begin position="23"/>
        <end position="279"/>
    </location>
</feature>
<organism evidence="11 12">
    <name type="scientific">Lates calcarifer</name>
    <name type="common">Barramundi</name>
    <name type="synonym">Holocentrus calcarifer</name>
    <dbReference type="NCBI Taxonomy" id="8187"/>
    <lineage>
        <taxon>Eukaryota</taxon>
        <taxon>Metazoa</taxon>
        <taxon>Chordata</taxon>
        <taxon>Craniata</taxon>
        <taxon>Vertebrata</taxon>
        <taxon>Euteleostomi</taxon>
        <taxon>Actinopterygii</taxon>
        <taxon>Neopterygii</taxon>
        <taxon>Teleostei</taxon>
        <taxon>Neoteleostei</taxon>
        <taxon>Acanthomorphata</taxon>
        <taxon>Carangaria</taxon>
        <taxon>Carangaria incertae sedis</taxon>
        <taxon>Centropomidae</taxon>
        <taxon>Lates</taxon>
    </lineage>
</organism>
<keyword evidence="2" id="KW-1003">Cell membrane</keyword>
<gene>
    <name evidence="12" type="primary">LOC127139974</name>
</gene>
<evidence type="ECO:0000256" key="1">
    <source>
        <dbReference type="ARBA" id="ARBA00004651"/>
    </source>
</evidence>
<dbReference type="Pfam" id="PF00001">
    <property type="entry name" value="7tm_1"/>
    <property type="match status" value="1"/>
</dbReference>
<dbReference type="Gene3D" id="1.20.1070.10">
    <property type="entry name" value="Rhodopsin 7-helix transmembrane proteins"/>
    <property type="match status" value="1"/>
</dbReference>
<dbReference type="GeneID" id="127139974"/>
<name>A0AAJ8B116_LATCA</name>
<proteinExistence type="predicted"/>
<dbReference type="PROSITE" id="PS50262">
    <property type="entry name" value="G_PROTEIN_RECEP_F1_2"/>
    <property type="match status" value="1"/>
</dbReference>
<evidence type="ECO:0000256" key="7">
    <source>
        <dbReference type="ARBA" id="ARBA00023170"/>
    </source>
</evidence>
<evidence type="ECO:0000256" key="4">
    <source>
        <dbReference type="ARBA" id="ARBA00022989"/>
    </source>
</evidence>
<feature type="transmembrane region" description="Helical" evidence="9">
    <location>
        <begin position="225"/>
        <end position="243"/>
    </location>
</feature>
<evidence type="ECO:0000256" key="3">
    <source>
        <dbReference type="ARBA" id="ARBA00022692"/>
    </source>
</evidence>
<dbReference type="AlphaFoldDB" id="A0AAJ8B116"/>
<sequence length="388" mass="42981">MVNALRTLYAALMALSSMASVCGNLLLLVVLLLNKELRSDTLGLVLSFSLSDLALGLSTIPFGAHNSLSQPSGYPSEGAFCQGNGFIFLLLQTSSIHSLTWATVDKFTEICFALSYRSIWTAGRSRVVLVLVWLFCLVAATLPLLGFGSYVYSESRFLCCPSFTPENRYFVVLWMLLGIVAPIFTMCSLYGYIVYVARKQARRGTFMCNELHCFYVPANNYLRSSIVMVTTSVCLLVCWLPYISVCLYETFSGQQSPAVTSALSAWLVLTSAALNPWITCMTQTYVRLSKCKGCKQSMLLHVRWFHHRVLVRFAVKEPFKLPSVCSCVSSRYRAAVRQSIGRFIRRCPCSGTCPQSSTLHLHTTNCISVTTTSTRPLSSPKTPVPTAP</sequence>
<keyword evidence="5" id="KW-0297">G-protein coupled receptor</keyword>
<comment type="subcellular location">
    <subcellularLocation>
        <location evidence="1">Cell membrane</location>
        <topology evidence="1">Multi-pass membrane protein</topology>
    </subcellularLocation>
</comment>
<dbReference type="CDD" id="cd00637">
    <property type="entry name" value="7tm_classA_rhodopsin-like"/>
    <property type="match status" value="1"/>
</dbReference>
<dbReference type="InterPro" id="IPR017452">
    <property type="entry name" value="GPCR_Rhodpsn_7TM"/>
</dbReference>
<evidence type="ECO:0000256" key="5">
    <source>
        <dbReference type="ARBA" id="ARBA00023040"/>
    </source>
</evidence>
<dbReference type="PRINTS" id="PR00237">
    <property type="entry name" value="GPCRRHODOPSN"/>
</dbReference>
<dbReference type="SUPFAM" id="SSF81321">
    <property type="entry name" value="Family A G protein-coupled receptor-like"/>
    <property type="match status" value="1"/>
</dbReference>
<evidence type="ECO:0000313" key="11">
    <source>
        <dbReference type="Proteomes" id="UP000694890"/>
    </source>
</evidence>
<keyword evidence="7" id="KW-0675">Receptor</keyword>
<evidence type="ECO:0000313" key="12">
    <source>
        <dbReference type="RefSeq" id="XP_050923961.1"/>
    </source>
</evidence>
<keyword evidence="3 9" id="KW-0812">Transmembrane</keyword>
<dbReference type="GO" id="GO:0004930">
    <property type="term" value="F:G protein-coupled receptor activity"/>
    <property type="evidence" value="ECO:0007669"/>
    <property type="project" value="UniProtKB-KW"/>
</dbReference>